<organism evidence="2">
    <name type="scientific">Rhodoferax ferrireducens</name>
    <dbReference type="NCBI Taxonomy" id="192843"/>
    <lineage>
        <taxon>Bacteria</taxon>
        <taxon>Pseudomonadati</taxon>
        <taxon>Pseudomonadota</taxon>
        <taxon>Betaproteobacteria</taxon>
        <taxon>Burkholderiales</taxon>
        <taxon>Comamonadaceae</taxon>
        <taxon>Rhodoferax</taxon>
    </lineage>
</organism>
<accession>A0A1W9KYN1</accession>
<name>A0A1W9KYN1_9BURK</name>
<sequence>MRGIFGLIGLLAALVVAGVLVRQQLKATHAPVPALQVPITGGDAAQSGTDSSAMPASGTLAQPSQQVQQQFKQALDNAMQPRPLPADDQP</sequence>
<feature type="region of interest" description="Disordered" evidence="1">
    <location>
        <begin position="38"/>
        <end position="90"/>
    </location>
</feature>
<evidence type="ECO:0000256" key="1">
    <source>
        <dbReference type="SAM" id="MobiDB-lite"/>
    </source>
</evidence>
<comment type="caution">
    <text evidence="2">The sequence shown here is derived from an EMBL/GenBank/DDBJ whole genome shotgun (WGS) entry which is preliminary data.</text>
</comment>
<gene>
    <name evidence="2" type="ORF">BWK72_05510</name>
</gene>
<evidence type="ECO:0000313" key="2">
    <source>
        <dbReference type="EMBL" id="OQW89384.1"/>
    </source>
</evidence>
<protein>
    <submittedName>
        <fullName evidence="2">Uncharacterized protein</fullName>
    </submittedName>
</protein>
<dbReference type="Proteomes" id="UP000192505">
    <property type="component" value="Unassembled WGS sequence"/>
</dbReference>
<feature type="compositionally biased region" description="Low complexity" evidence="1">
    <location>
        <begin position="62"/>
        <end position="73"/>
    </location>
</feature>
<dbReference type="AlphaFoldDB" id="A0A1W9KYN1"/>
<reference evidence="2" key="1">
    <citation type="submission" date="2017-01" db="EMBL/GenBank/DDBJ databases">
        <title>Novel large sulfur bacteria in the metagenomes of groundwater-fed chemosynthetic microbial mats in the Lake Huron basin.</title>
        <authorList>
            <person name="Sharrar A.M."/>
            <person name="Flood B.E."/>
            <person name="Bailey J.V."/>
            <person name="Jones D.S."/>
            <person name="Biddanda B."/>
            <person name="Ruberg S.A."/>
            <person name="Marcus D.N."/>
            <person name="Dick G.J."/>
        </authorList>
    </citation>
    <scope>NUCLEOTIDE SEQUENCE [LARGE SCALE GENOMIC DNA]</scope>
    <source>
        <strain evidence="2">A7</strain>
    </source>
</reference>
<dbReference type="EMBL" id="MTEI01000002">
    <property type="protein sequence ID" value="OQW89384.1"/>
    <property type="molecule type" value="Genomic_DNA"/>
</dbReference>
<proteinExistence type="predicted"/>